<dbReference type="Proteomes" id="UP000564644">
    <property type="component" value="Unassembled WGS sequence"/>
</dbReference>
<sequence length="310" mass="31926">MNTIRAVVVDPQVEGRLKIDAVEAPRPALSQALVRVAAVSLNLGEVRAAGRAEAGWRPGWDLSGVVAQAAADGSGPQAGTRVFGMVPSGSWAEVAAVPTALLAEIPDRVTFAQAATLPVAGLTALYGMEKGGFLLGRKVLVTGASGGVGHFACQLARQAGAYVTALVCREERAASLRETGIENVVAGEDAAAAQSSGPFDFIVDTLGGEALAAVTKYLEPDGRCVNLGAATQPDMTLQARLASIPEGVLVLEGMERQTGIAKNLGRLAAMVAEGRLHPPIDRESSWTEIAEVAQSLLNRGIAGKAVLMIS</sequence>
<keyword evidence="4" id="KW-1185">Reference proteome</keyword>
<gene>
    <name evidence="3" type="ORF">H7C18_22495</name>
</gene>
<dbReference type="InterPro" id="IPR013149">
    <property type="entry name" value="ADH-like_C"/>
</dbReference>
<dbReference type="SMART" id="SM00829">
    <property type="entry name" value="PKS_ER"/>
    <property type="match status" value="1"/>
</dbReference>
<dbReference type="RefSeq" id="WP_185131351.1">
    <property type="nucleotide sequence ID" value="NZ_JACJVO010000028.1"/>
</dbReference>
<feature type="domain" description="Enoyl reductase (ER)" evidence="2">
    <location>
        <begin position="15"/>
        <end position="307"/>
    </location>
</feature>
<protein>
    <submittedName>
        <fullName evidence="3">Zinc-binding dehydrogenase</fullName>
    </submittedName>
</protein>
<dbReference type="InterPro" id="IPR011032">
    <property type="entry name" value="GroES-like_sf"/>
</dbReference>
<proteinExistence type="predicted"/>
<keyword evidence="1" id="KW-0521">NADP</keyword>
<dbReference type="PANTHER" id="PTHR44154">
    <property type="entry name" value="QUINONE OXIDOREDUCTASE"/>
    <property type="match status" value="1"/>
</dbReference>
<dbReference type="InterPro" id="IPR020843">
    <property type="entry name" value="ER"/>
</dbReference>
<dbReference type="CDD" id="cd08270">
    <property type="entry name" value="MDR4"/>
    <property type="match status" value="1"/>
</dbReference>
<dbReference type="EMBL" id="JACJVO010000028">
    <property type="protein sequence ID" value="MBB6733698.1"/>
    <property type="molecule type" value="Genomic_DNA"/>
</dbReference>
<dbReference type="Pfam" id="PF08240">
    <property type="entry name" value="ADH_N"/>
    <property type="match status" value="1"/>
</dbReference>
<evidence type="ECO:0000313" key="4">
    <source>
        <dbReference type="Proteomes" id="UP000564644"/>
    </source>
</evidence>
<name>A0A7X0STP3_9BACL</name>
<comment type="caution">
    <text evidence="3">The sequence shown here is derived from an EMBL/GenBank/DDBJ whole genome shotgun (WGS) entry which is preliminary data.</text>
</comment>
<organism evidence="3 4">
    <name type="scientific">Cohnella zeiphila</name>
    <dbReference type="NCBI Taxonomy" id="2761120"/>
    <lineage>
        <taxon>Bacteria</taxon>
        <taxon>Bacillati</taxon>
        <taxon>Bacillota</taxon>
        <taxon>Bacilli</taxon>
        <taxon>Bacillales</taxon>
        <taxon>Paenibacillaceae</taxon>
        <taxon>Cohnella</taxon>
    </lineage>
</organism>
<dbReference type="InterPro" id="IPR036291">
    <property type="entry name" value="NAD(P)-bd_dom_sf"/>
</dbReference>
<evidence type="ECO:0000313" key="3">
    <source>
        <dbReference type="EMBL" id="MBB6733698.1"/>
    </source>
</evidence>
<dbReference type="SUPFAM" id="SSF51735">
    <property type="entry name" value="NAD(P)-binding Rossmann-fold domains"/>
    <property type="match status" value="1"/>
</dbReference>
<dbReference type="InterPro" id="IPR013154">
    <property type="entry name" value="ADH-like_N"/>
</dbReference>
<dbReference type="InterPro" id="IPR051603">
    <property type="entry name" value="Zinc-ADH_QOR/CCCR"/>
</dbReference>
<dbReference type="PANTHER" id="PTHR44154:SF1">
    <property type="entry name" value="QUINONE OXIDOREDUCTASE"/>
    <property type="match status" value="1"/>
</dbReference>
<dbReference type="AlphaFoldDB" id="A0A7X0STP3"/>
<accession>A0A7X0STP3</accession>
<reference evidence="3 4" key="1">
    <citation type="submission" date="2020-08" db="EMBL/GenBank/DDBJ databases">
        <title>Cohnella phylogeny.</title>
        <authorList>
            <person name="Dunlap C."/>
        </authorList>
    </citation>
    <scope>NUCLEOTIDE SEQUENCE [LARGE SCALE GENOMIC DNA]</scope>
    <source>
        <strain evidence="3 4">CBP 2801</strain>
    </source>
</reference>
<dbReference type="Gene3D" id="3.90.180.10">
    <property type="entry name" value="Medium-chain alcohol dehydrogenases, catalytic domain"/>
    <property type="match status" value="1"/>
</dbReference>
<evidence type="ECO:0000256" key="1">
    <source>
        <dbReference type="ARBA" id="ARBA00022857"/>
    </source>
</evidence>
<dbReference type="Pfam" id="PF00107">
    <property type="entry name" value="ADH_zinc_N"/>
    <property type="match status" value="1"/>
</dbReference>
<evidence type="ECO:0000259" key="2">
    <source>
        <dbReference type="SMART" id="SM00829"/>
    </source>
</evidence>
<dbReference type="Gene3D" id="3.40.50.720">
    <property type="entry name" value="NAD(P)-binding Rossmann-like Domain"/>
    <property type="match status" value="1"/>
</dbReference>
<dbReference type="SUPFAM" id="SSF50129">
    <property type="entry name" value="GroES-like"/>
    <property type="match status" value="1"/>
</dbReference>
<dbReference type="GO" id="GO:0016491">
    <property type="term" value="F:oxidoreductase activity"/>
    <property type="evidence" value="ECO:0007669"/>
    <property type="project" value="InterPro"/>
</dbReference>